<feature type="compositionally biased region" description="Basic and acidic residues" evidence="3">
    <location>
        <begin position="41"/>
        <end position="51"/>
    </location>
</feature>
<evidence type="ECO:0000256" key="2">
    <source>
        <dbReference type="ARBA" id="ARBA00023242"/>
    </source>
</evidence>
<proteinExistence type="predicted"/>
<evidence type="ECO:0000256" key="1">
    <source>
        <dbReference type="ARBA" id="ARBA00004123"/>
    </source>
</evidence>
<evidence type="ECO:0000259" key="4">
    <source>
        <dbReference type="Pfam" id="PF19189"/>
    </source>
</evidence>
<name>A0A4U6XFF3_9PEZI</name>
<dbReference type="GO" id="GO:0005739">
    <property type="term" value="C:mitochondrion"/>
    <property type="evidence" value="ECO:0007669"/>
    <property type="project" value="InterPro"/>
</dbReference>
<gene>
    <name evidence="5" type="ORF">CTA1_5635</name>
</gene>
<feature type="region of interest" description="Disordered" evidence="3">
    <location>
        <begin position="212"/>
        <end position="259"/>
    </location>
</feature>
<feature type="compositionally biased region" description="Low complexity" evidence="3">
    <location>
        <begin position="221"/>
        <end position="232"/>
    </location>
</feature>
<dbReference type="PROSITE" id="PS00354">
    <property type="entry name" value="HMGI_Y"/>
    <property type="match status" value="1"/>
</dbReference>
<comment type="subcellular location">
    <subcellularLocation>
        <location evidence="1">Nucleus</location>
    </subcellularLocation>
</comment>
<dbReference type="Pfam" id="PF19189">
    <property type="entry name" value="Mtf2"/>
    <property type="match status" value="1"/>
</dbReference>
<organism evidence="5 6">
    <name type="scientific">Colletotrichum tanaceti</name>
    <dbReference type="NCBI Taxonomy" id="1306861"/>
    <lineage>
        <taxon>Eukaryota</taxon>
        <taxon>Fungi</taxon>
        <taxon>Dikarya</taxon>
        <taxon>Ascomycota</taxon>
        <taxon>Pezizomycotina</taxon>
        <taxon>Sordariomycetes</taxon>
        <taxon>Hypocreomycetidae</taxon>
        <taxon>Glomerellales</taxon>
        <taxon>Glomerellaceae</taxon>
        <taxon>Colletotrichum</taxon>
        <taxon>Colletotrichum destructivum species complex</taxon>
    </lineage>
</organism>
<keyword evidence="6" id="KW-1185">Reference proteome</keyword>
<dbReference type="PANTHER" id="PTHR39468:SF1">
    <property type="entry name" value="MTF2-LIKE C-TERMINAL DOMAIN-CONTAINING PROTEIN"/>
    <property type="match status" value="1"/>
</dbReference>
<dbReference type="AlphaFoldDB" id="A0A4U6XFF3"/>
<dbReference type="STRING" id="1306861.A0A4U6XFF3"/>
<dbReference type="Proteomes" id="UP000310108">
    <property type="component" value="Unassembled WGS sequence"/>
</dbReference>
<dbReference type="InterPro" id="IPR040009">
    <property type="entry name" value="Mtf2/C5D6.12-like"/>
</dbReference>
<dbReference type="GO" id="GO:0005634">
    <property type="term" value="C:nucleus"/>
    <property type="evidence" value="ECO:0007669"/>
    <property type="project" value="UniProtKB-SubCell"/>
</dbReference>
<dbReference type="InterPro" id="IPR043837">
    <property type="entry name" value="Mtf2-like_C"/>
</dbReference>
<protein>
    <recommendedName>
        <fullName evidence="4">Mtf2-like C-terminal domain-containing protein</fullName>
    </recommendedName>
</protein>
<keyword evidence="2" id="KW-0539">Nucleus</keyword>
<dbReference type="PANTHER" id="PTHR39468">
    <property type="entry name" value="CHROMOSOME 7, WHOLE GENOME SHOTGUN SEQUENCE"/>
    <property type="match status" value="1"/>
</dbReference>
<accession>A0A4U6XFF3</accession>
<feature type="region of interest" description="Disordered" evidence="3">
    <location>
        <begin position="126"/>
        <end position="154"/>
    </location>
</feature>
<evidence type="ECO:0000256" key="3">
    <source>
        <dbReference type="SAM" id="MobiDB-lite"/>
    </source>
</evidence>
<dbReference type="EMBL" id="PJEX01000156">
    <property type="protein sequence ID" value="TKW54069.1"/>
    <property type="molecule type" value="Genomic_DNA"/>
</dbReference>
<reference evidence="5 6" key="1">
    <citation type="journal article" date="2019" name="PLoS ONE">
        <title>Comparative genome analysis indicates high evolutionary potential of pathogenicity genes in Colletotrichum tanaceti.</title>
        <authorList>
            <person name="Lelwala R.V."/>
            <person name="Korhonen P.K."/>
            <person name="Young N.D."/>
            <person name="Scott J.B."/>
            <person name="Ades P.A."/>
            <person name="Gasser R.B."/>
            <person name="Taylor P.W.J."/>
        </authorList>
    </citation>
    <scope>NUCLEOTIDE SEQUENCE [LARGE SCALE GENOMIC DNA]</scope>
    <source>
        <strain evidence="5">BRIP57314</strain>
    </source>
</reference>
<feature type="region of interest" description="Disordered" evidence="3">
    <location>
        <begin position="26"/>
        <end position="63"/>
    </location>
</feature>
<evidence type="ECO:0000313" key="5">
    <source>
        <dbReference type="EMBL" id="TKW54069.1"/>
    </source>
</evidence>
<dbReference type="OrthoDB" id="2444174at2759"/>
<feature type="domain" description="Mtf2-like C-terminal" evidence="4">
    <location>
        <begin position="181"/>
        <end position="366"/>
    </location>
</feature>
<dbReference type="InterPro" id="IPR000637">
    <property type="entry name" value="HMGI/Y_DNA-bd_CS"/>
</dbReference>
<dbReference type="GO" id="GO:0006355">
    <property type="term" value="P:regulation of DNA-templated transcription"/>
    <property type="evidence" value="ECO:0007669"/>
    <property type="project" value="InterPro"/>
</dbReference>
<sequence length="413" mass="46082">MSTLTPFLYQTRTILRASAALRSLSTSATRHRGEQPIPFEWDGHPADKRPDIPSGFNNPEKSTITPTEKHIFQRIFADIAERGDRGGVGAATAEQQDAELGQLGSRDAVLSKFPRSLRRAAQAALELREVRGQDPSSSRTSSKPEEEHLEQNGGDLEAEMEQAARLEAAYNEIRTTEIVRLQALLDQCNTDVEVWNVLERDVFSMVTKLGISEHNHPQPQPQSQSQAQTQPQTEKKGRGRPKKQQQQQQPEKMSDTESSELPLIMDSHGPLYSIHLLQGLKTLDQSFGRPSALALNLLPRVKELGLASYVLGASTPLYNELASIVWYRHGDAQAVLALLDEMQFAGLHYDEQTLRLIGTIEMALASFRRGHLGVFSKAIGAMPGYNLDVKAQVARYARRVRTVVKNERDQARY</sequence>
<evidence type="ECO:0000313" key="6">
    <source>
        <dbReference type="Proteomes" id="UP000310108"/>
    </source>
</evidence>
<comment type="caution">
    <text evidence="5">The sequence shown here is derived from an EMBL/GenBank/DDBJ whole genome shotgun (WGS) entry which is preliminary data.</text>
</comment>